<dbReference type="Gene3D" id="2.40.10.10">
    <property type="entry name" value="Trypsin-like serine proteases"/>
    <property type="match status" value="2"/>
</dbReference>
<dbReference type="InterPro" id="IPR043504">
    <property type="entry name" value="Peptidase_S1_PA_chymotrypsin"/>
</dbReference>
<keyword evidence="4" id="KW-1185">Reference proteome</keyword>
<proteinExistence type="predicted"/>
<protein>
    <submittedName>
        <fullName evidence="3">S1 family peptidase</fullName>
    </submittedName>
</protein>
<dbReference type="SUPFAM" id="SSF50494">
    <property type="entry name" value="Trypsin-like serine proteases"/>
    <property type="match status" value="1"/>
</dbReference>
<dbReference type="Proteomes" id="UP001149140">
    <property type="component" value="Unassembled WGS sequence"/>
</dbReference>
<dbReference type="PANTHER" id="PTHR15462">
    <property type="entry name" value="SERINE PROTEASE"/>
    <property type="match status" value="1"/>
</dbReference>
<dbReference type="RefSeq" id="WP_270046426.1">
    <property type="nucleotide sequence ID" value="NZ_JAPDOD010000091.1"/>
</dbReference>
<keyword evidence="1 2" id="KW-0732">Signal</keyword>
<evidence type="ECO:0000313" key="4">
    <source>
        <dbReference type="Proteomes" id="UP001149140"/>
    </source>
</evidence>
<organism evidence="3 4">
    <name type="scientific">Solirubrobacter ginsenosidimutans</name>
    <dbReference type="NCBI Taxonomy" id="490573"/>
    <lineage>
        <taxon>Bacteria</taxon>
        <taxon>Bacillati</taxon>
        <taxon>Actinomycetota</taxon>
        <taxon>Thermoleophilia</taxon>
        <taxon>Solirubrobacterales</taxon>
        <taxon>Solirubrobacteraceae</taxon>
        <taxon>Solirubrobacter</taxon>
    </lineage>
</organism>
<gene>
    <name evidence="3" type="ORF">OM076_43350</name>
</gene>
<evidence type="ECO:0000313" key="3">
    <source>
        <dbReference type="EMBL" id="MDA0167176.1"/>
    </source>
</evidence>
<feature type="signal peptide" evidence="2">
    <location>
        <begin position="1"/>
        <end position="27"/>
    </location>
</feature>
<reference evidence="3" key="1">
    <citation type="submission" date="2022-10" db="EMBL/GenBank/DDBJ databases">
        <title>The WGS of Solirubrobacter ginsenosidimutans DSM 21036.</title>
        <authorList>
            <person name="Jiang Z."/>
        </authorList>
    </citation>
    <scope>NUCLEOTIDE SEQUENCE</scope>
    <source>
        <strain evidence="3">DSM 21036</strain>
    </source>
</reference>
<comment type="caution">
    <text evidence="3">The sequence shown here is derived from an EMBL/GenBank/DDBJ whole genome shotgun (WGS) entry which is preliminary data.</text>
</comment>
<dbReference type="PANTHER" id="PTHR15462:SF19">
    <property type="entry name" value="PEPTIDASE S1 DOMAIN-CONTAINING PROTEIN"/>
    <property type="match status" value="1"/>
</dbReference>
<dbReference type="InterPro" id="IPR050966">
    <property type="entry name" value="Glutamyl_endopeptidase"/>
</dbReference>
<feature type="chain" id="PRO_5040948050" evidence="2">
    <location>
        <begin position="28"/>
        <end position="375"/>
    </location>
</feature>
<evidence type="ECO:0000256" key="1">
    <source>
        <dbReference type="ARBA" id="ARBA00022729"/>
    </source>
</evidence>
<name>A0A9X3S8N7_9ACTN</name>
<evidence type="ECO:0000256" key="2">
    <source>
        <dbReference type="SAM" id="SignalP"/>
    </source>
</evidence>
<sequence>MLKNLPTRRVGLTALAALALLPSAAMAAPHAKASQEADRTSAAAENTITKEAWAAGEKLYGAKVTADQALYAYWTPERMKASQSVDSAPFLERAYKQYQATDAERQAQAKLNEEKGIKPPEQGPELLIKPDLDGTKPAAKAAAFNPNLGSNHPTARTNGKVFFNLNGSSFNCSASVVNSEGKDTVWTAGHCVNAGQTNGAWATNWTFVPAYDDDLANPRPFGTWSANQLWTKTAWKNNADFAEDMGVAIMNTHNGQHIVSQFGGHGLRANAGKNVFEFAFGYPGESPFDGGNLFRCAGSSSPEWSFLFWSSDTIKIACDMTRGSSGGPWLNGYDGNYGYLNGVNSRIDQIVGPTIMLSPYFDDSAVSLYNSTRFL</sequence>
<dbReference type="InterPro" id="IPR009003">
    <property type="entry name" value="Peptidase_S1_PA"/>
</dbReference>
<dbReference type="AlphaFoldDB" id="A0A9X3S8N7"/>
<dbReference type="InterPro" id="IPR006311">
    <property type="entry name" value="TAT_signal"/>
</dbReference>
<dbReference type="EMBL" id="JAPDOD010000091">
    <property type="protein sequence ID" value="MDA0167176.1"/>
    <property type="molecule type" value="Genomic_DNA"/>
</dbReference>
<accession>A0A9X3S8N7</accession>
<dbReference type="PROSITE" id="PS51318">
    <property type="entry name" value="TAT"/>
    <property type="match status" value="1"/>
</dbReference>